<dbReference type="PANTHER" id="PTHR43092:SF6">
    <property type="entry name" value="BLR1280 PROTEIN"/>
    <property type="match status" value="1"/>
</dbReference>
<evidence type="ECO:0000259" key="3">
    <source>
        <dbReference type="Pfam" id="PF00266"/>
    </source>
</evidence>
<dbReference type="RefSeq" id="WP_284348435.1">
    <property type="nucleotide sequence ID" value="NZ_BRXS01000001.1"/>
</dbReference>
<dbReference type="InterPro" id="IPR000192">
    <property type="entry name" value="Aminotrans_V_dom"/>
</dbReference>
<dbReference type="Pfam" id="PF00266">
    <property type="entry name" value="Aminotran_5"/>
    <property type="match status" value="1"/>
</dbReference>
<feature type="chain" id="PRO_5041442927" evidence="2">
    <location>
        <begin position="25"/>
        <end position="448"/>
    </location>
</feature>
<dbReference type="Proteomes" id="UP001161325">
    <property type="component" value="Unassembled WGS sequence"/>
</dbReference>
<dbReference type="Gene3D" id="3.40.640.10">
    <property type="entry name" value="Type I PLP-dependent aspartate aminotransferase-like (Major domain)"/>
    <property type="match status" value="1"/>
</dbReference>
<proteinExistence type="predicted"/>
<comment type="caution">
    <text evidence="4">The sequence shown here is derived from an EMBL/GenBank/DDBJ whole genome shotgun (WGS) entry which is preliminary data.</text>
</comment>
<accession>A0AA37QC56</accession>
<keyword evidence="5" id="KW-1185">Reference proteome</keyword>
<evidence type="ECO:0000313" key="4">
    <source>
        <dbReference type="EMBL" id="GLC23988.1"/>
    </source>
</evidence>
<dbReference type="Gene3D" id="3.90.1150.10">
    <property type="entry name" value="Aspartate Aminotransferase, domain 1"/>
    <property type="match status" value="1"/>
</dbReference>
<evidence type="ECO:0000313" key="5">
    <source>
        <dbReference type="Proteomes" id="UP001161325"/>
    </source>
</evidence>
<protein>
    <submittedName>
        <fullName evidence="4">Isopenicillin-N epimerase</fullName>
    </submittedName>
</protein>
<dbReference type="PROSITE" id="PS51318">
    <property type="entry name" value="TAT"/>
    <property type="match status" value="1"/>
</dbReference>
<reference evidence="4" key="1">
    <citation type="submission" date="2022-08" db="EMBL/GenBank/DDBJ databases">
        <title>Draft genome sequencing of Roseisolibacter agri AW1220.</title>
        <authorList>
            <person name="Tobiishi Y."/>
            <person name="Tonouchi A."/>
        </authorList>
    </citation>
    <scope>NUCLEOTIDE SEQUENCE</scope>
    <source>
        <strain evidence="4">AW1220</strain>
    </source>
</reference>
<dbReference type="InterPro" id="IPR015422">
    <property type="entry name" value="PyrdxlP-dep_Trfase_small"/>
</dbReference>
<sequence>MRPHMPSRRSFLLSAGAVAAAPFAAPLVHKLPAAPAPPFAARAGRALRDAHAVAGGRTPDALADDEAYWGEIQRAFDADRTMINLNNGGVSPTPSHVLEAMIRDLRFSNELPVEHMWRVLEPRLESVRRELARELGCDPEEMAIVRNASEANETMILGLDLKRGDEVIVSTQNYPRMLTAWEQRARRDGIVVKQVRFDVPSSDDHVVERFAAAITPRTRAIELPHITNLTGQVLPVRRIQQLARPKGIEVLVDGAHAFAHFPFTRDALDCDYYGTSLHKWLLAPVGTGFLYVRRDRIPKLWPLMAAPKAMDADVRKFEEIGTHPAANHNAIAAALTFHRAIGAERKAARLRWLRDRWAKQLLAASDRVRVLTPLDDPARAGAIGFFAVEGLDPAKLGGWLLAKHRIVTTPIVFPEFSGIRVTPNVYTTREELDTFVETVVAAIRTGVA</sequence>
<keyword evidence="1" id="KW-0663">Pyridoxal phosphate</keyword>
<dbReference type="PANTHER" id="PTHR43092">
    <property type="entry name" value="L-CYSTEINE DESULFHYDRASE"/>
    <property type="match status" value="1"/>
</dbReference>
<keyword evidence="2" id="KW-0732">Signal</keyword>
<evidence type="ECO:0000256" key="2">
    <source>
        <dbReference type="SAM" id="SignalP"/>
    </source>
</evidence>
<organism evidence="4 5">
    <name type="scientific">Roseisolibacter agri</name>
    <dbReference type="NCBI Taxonomy" id="2014610"/>
    <lineage>
        <taxon>Bacteria</taxon>
        <taxon>Pseudomonadati</taxon>
        <taxon>Gemmatimonadota</taxon>
        <taxon>Gemmatimonadia</taxon>
        <taxon>Gemmatimonadales</taxon>
        <taxon>Gemmatimonadaceae</taxon>
        <taxon>Roseisolibacter</taxon>
    </lineage>
</organism>
<gene>
    <name evidence="4" type="ORF">rosag_05010</name>
</gene>
<feature type="signal peptide" evidence="2">
    <location>
        <begin position="1"/>
        <end position="24"/>
    </location>
</feature>
<dbReference type="InterPro" id="IPR006311">
    <property type="entry name" value="TAT_signal"/>
</dbReference>
<dbReference type="SUPFAM" id="SSF53383">
    <property type="entry name" value="PLP-dependent transferases"/>
    <property type="match status" value="1"/>
</dbReference>
<feature type="domain" description="Aminotransferase class V" evidence="3">
    <location>
        <begin position="84"/>
        <end position="400"/>
    </location>
</feature>
<dbReference type="EMBL" id="BRXS01000001">
    <property type="protein sequence ID" value="GLC23988.1"/>
    <property type="molecule type" value="Genomic_DNA"/>
</dbReference>
<dbReference type="AlphaFoldDB" id="A0AA37QC56"/>
<dbReference type="InterPro" id="IPR015424">
    <property type="entry name" value="PyrdxlP-dep_Trfase"/>
</dbReference>
<dbReference type="InterPro" id="IPR015421">
    <property type="entry name" value="PyrdxlP-dep_Trfase_major"/>
</dbReference>
<name>A0AA37QC56_9BACT</name>
<evidence type="ECO:0000256" key="1">
    <source>
        <dbReference type="ARBA" id="ARBA00022898"/>
    </source>
</evidence>